<feature type="chain" id="PRO_5047374002" evidence="2">
    <location>
        <begin position="25"/>
        <end position="165"/>
    </location>
</feature>
<proteinExistence type="predicted"/>
<dbReference type="InterPro" id="IPR029000">
    <property type="entry name" value="Cyclophilin-like_dom_sf"/>
</dbReference>
<comment type="caution">
    <text evidence="4">The sequence shown here is derived from an EMBL/GenBank/DDBJ whole genome shotgun (WGS) entry which is preliminary data.</text>
</comment>
<dbReference type="Proteomes" id="UP001529275">
    <property type="component" value="Unassembled WGS sequence"/>
</dbReference>
<dbReference type="InterPro" id="IPR041183">
    <property type="entry name" value="Cyclophilin-like"/>
</dbReference>
<accession>A0ABT7UJ13</accession>
<reference evidence="5" key="1">
    <citation type="submission" date="2023-06" db="EMBL/GenBank/DDBJ databases">
        <title>Identification and characterization of horizontal gene transfer across gut microbiota members of farm animals based on homology search.</title>
        <authorList>
            <person name="Zeman M."/>
            <person name="Kubasova T."/>
            <person name="Jahodarova E."/>
            <person name="Nykrynova M."/>
            <person name="Rychlik I."/>
        </authorList>
    </citation>
    <scope>NUCLEOTIDE SEQUENCE [LARGE SCALE GENOMIC DNA]</scope>
    <source>
        <strain evidence="5">ET341</strain>
    </source>
</reference>
<dbReference type="Gene3D" id="2.40.100.20">
    <property type="match status" value="1"/>
</dbReference>
<feature type="region of interest" description="Disordered" evidence="1">
    <location>
        <begin position="25"/>
        <end position="49"/>
    </location>
</feature>
<dbReference type="SUPFAM" id="SSF50891">
    <property type="entry name" value="Cyclophilin-like"/>
    <property type="match status" value="1"/>
</dbReference>
<dbReference type="RefSeq" id="WP_289527386.1">
    <property type="nucleotide sequence ID" value="NZ_JAUDCK010000008.1"/>
</dbReference>
<dbReference type="Pfam" id="PF18050">
    <property type="entry name" value="Cyclophil_like2"/>
    <property type="match status" value="1"/>
</dbReference>
<keyword evidence="5" id="KW-1185">Reference proteome</keyword>
<feature type="compositionally biased region" description="Basic and acidic residues" evidence="1">
    <location>
        <begin position="36"/>
        <end position="49"/>
    </location>
</feature>
<sequence>MKNIIKIILSLVMCFSLLGCQNQTEPNRTSSTQTQDHQETVEQDVTSKESKKISVTSNGQITIFELNDSQAANSLYEQLPLTIEVENYSDNEKIFYPPVDLTMTDAVSANAVTGTLAYYEPWTDVVMFYEDFGSASGLYELGQAISGSEYIEDMSGTIEIEAYLE</sequence>
<keyword evidence="2" id="KW-0732">Signal</keyword>
<evidence type="ECO:0000259" key="3">
    <source>
        <dbReference type="Pfam" id="PF18050"/>
    </source>
</evidence>
<dbReference type="PROSITE" id="PS51257">
    <property type="entry name" value="PROKAR_LIPOPROTEIN"/>
    <property type="match status" value="1"/>
</dbReference>
<dbReference type="EMBL" id="JAUDCK010000008">
    <property type="protein sequence ID" value="MDM8195447.1"/>
    <property type="molecule type" value="Genomic_DNA"/>
</dbReference>
<evidence type="ECO:0000256" key="2">
    <source>
        <dbReference type="SAM" id="SignalP"/>
    </source>
</evidence>
<name>A0ABT7UJ13_9FIRM</name>
<feature type="domain" description="Cyclophilin-like" evidence="3">
    <location>
        <begin position="56"/>
        <end position="160"/>
    </location>
</feature>
<protein>
    <submittedName>
        <fullName evidence="4">Cyclophilin-like fold protein</fullName>
    </submittedName>
</protein>
<gene>
    <name evidence="4" type="ORF">QUV98_03830</name>
</gene>
<evidence type="ECO:0000313" key="5">
    <source>
        <dbReference type="Proteomes" id="UP001529275"/>
    </source>
</evidence>
<evidence type="ECO:0000313" key="4">
    <source>
        <dbReference type="EMBL" id="MDM8195447.1"/>
    </source>
</evidence>
<organism evidence="4 5">
    <name type="scientific">Massilimicrobiota timonensis</name>
    <dbReference type="NCBI Taxonomy" id="1776392"/>
    <lineage>
        <taxon>Bacteria</taxon>
        <taxon>Bacillati</taxon>
        <taxon>Bacillota</taxon>
        <taxon>Erysipelotrichia</taxon>
        <taxon>Erysipelotrichales</taxon>
        <taxon>Erysipelotrichaceae</taxon>
        <taxon>Massilimicrobiota</taxon>
    </lineage>
</organism>
<feature type="signal peptide" evidence="2">
    <location>
        <begin position="1"/>
        <end position="24"/>
    </location>
</feature>
<feature type="compositionally biased region" description="Polar residues" evidence="1">
    <location>
        <begin position="25"/>
        <end position="35"/>
    </location>
</feature>
<evidence type="ECO:0000256" key="1">
    <source>
        <dbReference type="SAM" id="MobiDB-lite"/>
    </source>
</evidence>